<evidence type="ECO:0000256" key="1">
    <source>
        <dbReference type="SAM" id="MobiDB-lite"/>
    </source>
</evidence>
<organism evidence="3 4">
    <name type="scientific">Halomicronema hongdechloris C2206</name>
    <dbReference type="NCBI Taxonomy" id="1641165"/>
    <lineage>
        <taxon>Bacteria</taxon>
        <taxon>Bacillati</taxon>
        <taxon>Cyanobacteriota</taxon>
        <taxon>Cyanophyceae</taxon>
        <taxon>Nodosilineales</taxon>
        <taxon>Nodosilineaceae</taxon>
        <taxon>Halomicronema</taxon>
    </lineage>
</organism>
<feature type="transmembrane region" description="Helical" evidence="2">
    <location>
        <begin position="99"/>
        <end position="117"/>
    </location>
</feature>
<accession>A0A1Z3HM44</accession>
<protein>
    <submittedName>
        <fullName evidence="3">Transporter protein</fullName>
    </submittedName>
</protein>
<feature type="transmembrane region" description="Helical" evidence="2">
    <location>
        <begin position="27"/>
        <end position="45"/>
    </location>
</feature>
<keyword evidence="2" id="KW-0812">Transmembrane</keyword>
<evidence type="ECO:0000256" key="2">
    <source>
        <dbReference type="SAM" id="Phobius"/>
    </source>
</evidence>
<dbReference type="KEGG" id="hhg:XM38_021390"/>
<feature type="transmembrane region" description="Helical" evidence="2">
    <location>
        <begin position="137"/>
        <end position="160"/>
    </location>
</feature>
<feature type="region of interest" description="Disordered" evidence="1">
    <location>
        <begin position="248"/>
        <end position="272"/>
    </location>
</feature>
<keyword evidence="4" id="KW-1185">Reference proteome</keyword>
<dbReference type="PANTHER" id="PTHR11360">
    <property type="entry name" value="MONOCARBOXYLATE TRANSPORTER"/>
    <property type="match status" value="1"/>
</dbReference>
<keyword evidence="2" id="KW-1133">Transmembrane helix</keyword>
<dbReference type="SUPFAM" id="SSF103473">
    <property type="entry name" value="MFS general substrate transporter"/>
    <property type="match status" value="1"/>
</dbReference>
<feature type="transmembrane region" description="Helical" evidence="2">
    <location>
        <begin position="181"/>
        <end position="199"/>
    </location>
</feature>
<gene>
    <name evidence="3" type="ORF">XM38_021390</name>
</gene>
<dbReference type="STRING" id="1641165.XM38_12800"/>
<dbReference type="Gene3D" id="1.20.1250.20">
    <property type="entry name" value="MFS general substrate transporter like domains"/>
    <property type="match status" value="1"/>
</dbReference>
<evidence type="ECO:0000313" key="3">
    <source>
        <dbReference type="EMBL" id="ASC71187.1"/>
    </source>
</evidence>
<feature type="transmembrane region" description="Helical" evidence="2">
    <location>
        <begin position="73"/>
        <end position="92"/>
    </location>
</feature>
<reference evidence="3 4" key="1">
    <citation type="journal article" date="2016" name="Biochim. Biophys. Acta">
        <title>Characterization of red-shifted phycobilisomes isolated from the chlorophyll f-containing cyanobacterium Halomicronema hongdechloris.</title>
        <authorList>
            <person name="Li Y."/>
            <person name="Lin Y."/>
            <person name="Garvey C.J."/>
            <person name="Birch D."/>
            <person name="Corkery R.W."/>
            <person name="Loughlin P.C."/>
            <person name="Scheer H."/>
            <person name="Willows R.D."/>
            <person name="Chen M."/>
        </authorList>
    </citation>
    <scope>NUCLEOTIDE SEQUENCE [LARGE SCALE GENOMIC DNA]</scope>
    <source>
        <strain evidence="3 4">C2206</strain>
    </source>
</reference>
<feature type="transmembrane region" description="Helical" evidence="2">
    <location>
        <begin position="205"/>
        <end position="227"/>
    </location>
</feature>
<dbReference type="InterPro" id="IPR036259">
    <property type="entry name" value="MFS_trans_sf"/>
</dbReference>
<dbReference type="Pfam" id="PF07690">
    <property type="entry name" value="MFS_1"/>
    <property type="match status" value="1"/>
</dbReference>
<dbReference type="EMBL" id="CP021983">
    <property type="protein sequence ID" value="ASC71187.1"/>
    <property type="molecule type" value="Genomic_DNA"/>
</dbReference>
<name>A0A1Z3HM44_9CYAN</name>
<dbReference type="GO" id="GO:0022857">
    <property type="term" value="F:transmembrane transporter activity"/>
    <property type="evidence" value="ECO:0007669"/>
    <property type="project" value="InterPro"/>
</dbReference>
<dbReference type="InterPro" id="IPR050327">
    <property type="entry name" value="Proton-linked_MCT"/>
</dbReference>
<dbReference type="InterPro" id="IPR011701">
    <property type="entry name" value="MFS"/>
</dbReference>
<feature type="transmembrane region" description="Helical" evidence="2">
    <location>
        <begin position="288"/>
        <end position="309"/>
    </location>
</feature>
<evidence type="ECO:0000313" key="4">
    <source>
        <dbReference type="Proteomes" id="UP000191901"/>
    </source>
</evidence>
<keyword evidence="2" id="KW-0472">Membrane</keyword>
<sequence length="362" mass="39432">MAATLHRLQQAPVLHPHFPLSPQRLPIFYGWVILVVTTIGILMSIPGQTAGVSVFTDPLLAATGLSRLSLSNAYLIGTLTSGFLLPFGGVVIDRFGARLVVIASSLWLALTLVYLSVSDRLAQWLSTLFALESSLPIAFGLLCLGFVSLRFSGQGMLTLVSRTTLGKWFDRRRGMASGTSGIFVSFGFSAAPLLLSFFIDGLGWRGAWLALAALVGLGMGSLGWLCYRDNPEECGLVMGCRGSPPDVLTPSAAATPANTGDTKPAAQPDQRYFGPPRDFTRSDALKTLAFWAVTFALATQALTITAHHLSHCRYWRRRRVAAETNRGAVFTHRHHRHSHRVPDWDFVGPRSPEAALHRHDDL</sequence>
<dbReference type="Proteomes" id="UP000191901">
    <property type="component" value="Chromosome"/>
</dbReference>
<dbReference type="RefSeq" id="WP_225889279.1">
    <property type="nucleotide sequence ID" value="NZ_CP021983.2"/>
</dbReference>
<dbReference type="AlphaFoldDB" id="A0A1Z3HM44"/>
<proteinExistence type="predicted"/>
<dbReference type="PANTHER" id="PTHR11360:SF308">
    <property type="entry name" value="BLL3089 PROTEIN"/>
    <property type="match status" value="1"/>
</dbReference>